<evidence type="ECO:0000313" key="2">
    <source>
        <dbReference type="EMBL" id="OWJ55295.1"/>
    </source>
</evidence>
<dbReference type="RefSeq" id="WP_055408890.1">
    <property type="nucleotide sequence ID" value="NZ_CP013011.1"/>
</dbReference>
<name>A0A0P0N365_9CREN</name>
<protein>
    <submittedName>
        <fullName evidence="1">Uncharacterized protein</fullName>
    </submittedName>
</protein>
<dbReference type="Proteomes" id="UP000196694">
    <property type="component" value="Unassembled WGS sequence"/>
</dbReference>
<dbReference type="AlphaFoldDB" id="A0A0P0N365"/>
<gene>
    <name evidence="2" type="ORF">Pdsh_00250</name>
    <name evidence="1" type="ORF">Pyrde_1078</name>
</gene>
<dbReference type="OrthoDB" id="15287at2157"/>
<dbReference type="EMBL" id="NCQP01000001">
    <property type="protein sequence ID" value="OWJ55295.1"/>
    <property type="molecule type" value="Genomic_DNA"/>
</dbReference>
<reference evidence="1 3" key="1">
    <citation type="submission" date="2015-10" db="EMBL/GenBank/DDBJ databases">
        <title>Complete genome sequence of hyperthermophilic archaeon Pyrodictium delaneyi Su06.</title>
        <authorList>
            <person name="Jung J.-H."/>
            <person name="Lin J."/>
            <person name="Holden J.F."/>
            <person name="Park C.-S."/>
        </authorList>
    </citation>
    <scope>NUCLEOTIDE SEQUENCE [LARGE SCALE GENOMIC DNA]</scope>
    <source>
        <strain evidence="1 3">Su06</strain>
    </source>
</reference>
<organism evidence="1 3">
    <name type="scientific">Pyrodictium delaneyi</name>
    <dbReference type="NCBI Taxonomy" id="1273541"/>
    <lineage>
        <taxon>Archaea</taxon>
        <taxon>Thermoproteota</taxon>
        <taxon>Thermoprotei</taxon>
        <taxon>Desulfurococcales</taxon>
        <taxon>Pyrodictiaceae</taxon>
        <taxon>Pyrodictium</taxon>
    </lineage>
</organism>
<accession>A0A0P0N365</accession>
<dbReference type="KEGG" id="pdl:Pyrde_1078"/>
<evidence type="ECO:0000313" key="1">
    <source>
        <dbReference type="EMBL" id="ALL01126.1"/>
    </source>
</evidence>
<keyword evidence="4" id="KW-1185">Reference proteome</keyword>
<proteinExistence type="predicted"/>
<dbReference type="STRING" id="1273541.Pyrde_1078"/>
<sequence>MDLKQRVLDLVENAPQMNKAAFYSDPIVESMVEELQSRWEKAGYQGEPIDYATPEELEKLYELAKYYASLPPWKAYRIFKERVEGRTTRKN</sequence>
<reference evidence="2 4" key="2">
    <citation type="submission" date="2017-05" db="EMBL/GenBank/DDBJ databases">
        <title>The draft genome of the hyperthermophilic archaeon 'Pyrodictium delaneyi strain Hulk', an iron and nitrate reducer, reveals the capacity for sulfate reduction.</title>
        <authorList>
            <person name="Demey L.M."/>
            <person name="Miller C."/>
            <person name="Manzella M."/>
            <person name="Reguera G."/>
            <person name="Kashefi K."/>
        </authorList>
    </citation>
    <scope>NUCLEOTIDE SEQUENCE [LARGE SCALE GENOMIC DNA]</scope>
    <source>
        <strain evidence="2 4">Hulk</strain>
    </source>
</reference>
<evidence type="ECO:0000313" key="3">
    <source>
        <dbReference type="Proteomes" id="UP000058613"/>
    </source>
</evidence>
<dbReference type="Proteomes" id="UP000058613">
    <property type="component" value="Chromosome"/>
</dbReference>
<dbReference type="EMBL" id="CP013011">
    <property type="protein sequence ID" value="ALL01126.1"/>
    <property type="molecule type" value="Genomic_DNA"/>
</dbReference>
<evidence type="ECO:0000313" key="4">
    <source>
        <dbReference type="Proteomes" id="UP000196694"/>
    </source>
</evidence>
<dbReference type="GeneID" id="26099416"/>